<evidence type="ECO:0000256" key="1">
    <source>
        <dbReference type="SAM" id="MobiDB-lite"/>
    </source>
</evidence>
<comment type="caution">
    <text evidence="2">The sequence shown here is derived from an EMBL/GenBank/DDBJ whole genome shotgun (WGS) entry which is preliminary data.</text>
</comment>
<dbReference type="RefSeq" id="WP_330135310.1">
    <property type="nucleotide sequence ID" value="NZ_JAUTXY010000011.1"/>
</dbReference>
<dbReference type="EMBL" id="JAUTXY010000011">
    <property type="protein sequence ID" value="MEE2060114.1"/>
    <property type="molecule type" value="Genomic_DNA"/>
</dbReference>
<dbReference type="Proteomes" id="UP001336020">
    <property type="component" value="Unassembled WGS sequence"/>
</dbReference>
<keyword evidence="3" id="KW-1185">Reference proteome</keyword>
<evidence type="ECO:0000313" key="3">
    <source>
        <dbReference type="Proteomes" id="UP001336020"/>
    </source>
</evidence>
<proteinExistence type="predicted"/>
<accession>A0ABU7LEX4</accession>
<reference evidence="2 3" key="1">
    <citation type="submission" date="2023-07" db="EMBL/GenBank/DDBJ databases">
        <authorList>
            <person name="Girao M."/>
            <person name="Carvalho M.F."/>
        </authorList>
    </citation>
    <scope>NUCLEOTIDE SEQUENCE [LARGE SCALE GENOMIC DNA]</scope>
    <source>
        <strain evidence="2 3">YIM65754</strain>
    </source>
</reference>
<feature type="region of interest" description="Disordered" evidence="1">
    <location>
        <begin position="169"/>
        <end position="188"/>
    </location>
</feature>
<sequence length="468" mass="50581">MTRHPSPTAGPAGHRDPADDTCAPVTVLLDRDDDAHVTHALLRAHDPASAVVTLHPTPGMSTAVMLAHDLLLALGHSLDRAGAAGATGPDSAWRAVTAWIHGDGIRHLIVLRAHRLSNAQHTRLLRLRHDTGLHLVLVWHCRDPLTSRLEMPAGVRHHITDDLTAVTDRLAPPRRDTRPPTDTTELPAVPDSDCATFLLDAAAVLSRADYTRVAAIYHQAAETTGRRLTTCGRAPDLAQRMLRYLPAPRSHLRTLYGTIPQSRARRWHATVGLCRFLGDLVVDSPGRTHTLIRLCGAQAAFERHGLELALPPNLNHMVGVGLTTTPITEQVIARIRARVANPAHAAALATVLFTGAAYRELTFLPRCAVTGDTIIFTGTRGAGHPADLVVWAIPPPARPLLHAAVVFQETRAGPADRLFADAIGRNGRLHHTARMCGLMLPALHPWRDGWLRSTAVLNLAGMSSTPVT</sequence>
<protein>
    <submittedName>
        <fullName evidence="2">Uncharacterized protein</fullName>
    </submittedName>
</protein>
<evidence type="ECO:0000313" key="2">
    <source>
        <dbReference type="EMBL" id="MEE2060114.1"/>
    </source>
</evidence>
<feature type="region of interest" description="Disordered" evidence="1">
    <location>
        <begin position="1"/>
        <end position="21"/>
    </location>
</feature>
<gene>
    <name evidence="2" type="ORF">Q7514_21580</name>
</gene>
<name>A0ABU7LEX4_9NOCA</name>
<organism evidence="2 3">
    <name type="scientific">Rhodococcus artemisiae</name>
    <dbReference type="NCBI Taxonomy" id="714159"/>
    <lineage>
        <taxon>Bacteria</taxon>
        <taxon>Bacillati</taxon>
        <taxon>Actinomycetota</taxon>
        <taxon>Actinomycetes</taxon>
        <taxon>Mycobacteriales</taxon>
        <taxon>Nocardiaceae</taxon>
        <taxon>Rhodococcus</taxon>
    </lineage>
</organism>